<name>X1I3S2_9ZZZZ</name>
<sequence>PLKIALLVIKTYLNAHKKYIKTFNFKGQYLGKIINSFPIKKNNGFFEGSKMVTDQNVKWITLLSELKITPNNIEFLAIYVIAGF</sequence>
<evidence type="ECO:0000313" key="1">
    <source>
        <dbReference type="EMBL" id="GAH76362.1"/>
    </source>
</evidence>
<dbReference type="EMBL" id="BARU01044076">
    <property type="protein sequence ID" value="GAH76362.1"/>
    <property type="molecule type" value="Genomic_DNA"/>
</dbReference>
<reference evidence="1" key="1">
    <citation type="journal article" date="2014" name="Front. Microbiol.">
        <title>High frequency of phylogenetically diverse reductive dehalogenase-homologous genes in deep subseafloor sedimentary metagenomes.</title>
        <authorList>
            <person name="Kawai M."/>
            <person name="Futagami T."/>
            <person name="Toyoda A."/>
            <person name="Takaki Y."/>
            <person name="Nishi S."/>
            <person name="Hori S."/>
            <person name="Arai W."/>
            <person name="Tsubouchi T."/>
            <person name="Morono Y."/>
            <person name="Uchiyama I."/>
            <person name="Ito T."/>
            <person name="Fujiyama A."/>
            <person name="Inagaki F."/>
            <person name="Takami H."/>
        </authorList>
    </citation>
    <scope>NUCLEOTIDE SEQUENCE</scope>
    <source>
        <strain evidence="1">Expedition CK06-06</strain>
    </source>
</reference>
<comment type="caution">
    <text evidence="1">The sequence shown here is derived from an EMBL/GenBank/DDBJ whole genome shotgun (WGS) entry which is preliminary data.</text>
</comment>
<gene>
    <name evidence="1" type="ORF">S03H2_67352</name>
</gene>
<accession>X1I3S2</accession>
<feature type="non-terminal residue" evidence="1">
    <location>
        <position position="1"/>
    </location>
</feature>
<proteinExistence type="predicted"/>
<dbReference type="AlphaFoldDB" id="X1I3S2"/>
<protein>
    <submittedName>
        <fullName evidence="1">Uncharacterized protein</fullName>
    </submittedName>
</protein>
<organism evidence="1">
    <name type="scientific">marine sediment metagenome</name>
    <dbReference type="NCBI Taxonomy" id="412755"/>
    <lineage>
        <taxon>unclassified sequences</taxon>
        <taxon>metagenomes</taxon>
        <taxon>ecological metagenomes</taxon>
    </lineage>
</organism>